<dbReference type="InterPro" id="IPR049046">
    <property type="entry name" value="Beta-AFase-like_GH127_middle"/>
</dbReference>
<feature type="domain" description="Non-reducing end beta-L-arabinofuranosidase-like GH127 middle" evidence="2">
    <location>
        <begin position="728"/>
        <end position="824"/>
    </location>
</feature>
<evidence type="ECO:0000313" key="4">
    <source>
        <dbReference type="Proteomes" id="UP001325680"/>
    </source>
</evidence>
<dbReference type="Pfam" id="PF07944">
    <property type="entry name" value="Beta-AFase-like_GH127_cat"/>
    <property type="match status" value="1"/>
</dbReference>
<feature type="domain" description="Non-reducing end beta-L-arabinofuranosidase-like GH127 catalytic" evidence="1">
    <location>
        <begin position="582"/>
        <end position="697"/>
    </location>
</feature>
<dbReference type="InterPro" id="IPR008928">
    <property type="entry name" value="6-hairpin_glycosidase_sf"/>
</dbReference>
<dbReference type="Pfam" id="PF20736">
    <property type="entry name" value="Glyco_hydro127M"/>
    <property type="match status" value="1"/>
</dbReference>
<sequence length="931" mass="104734">MIEGKVRIFFIALIIVVSGTQISKAQNVQAGDTARPKEKGMEYSGVKEVKTNEGYVNSSLRVTNGNERVINDTELTYSGNWEFDRLLARSSGYFCNTRAAAKQDGATAVYNFTDCEGIVWYAQPVKNGAKAEVYIDNKLVEEVDCSKVNSDGVVFSSGALKRGDHRIVIIAKKGPVEIDRIGSKGRVTTPVKIDGANHSFVQYTAGFKITPATLNNPSSQAVAYEDNENWEFYAKGSTFQCLGETGPDGGVMRIYINDKQYGDINLYSKNRSSGKILLSLTNLPPGKFNRIKGVVLTRDKKVAIEGFVISDPSCLMVEMNLNTDREIAKMARHETTASDSSSWRPVKMGASPALNGVLLGAGVFQTVFNRNIQYLSDCLKKKHWVNDKDPNRIWIDILTGSNEGRMLGGMGHTLRYKEIPEFRKAIEDILEEIDRRQYANGRGYMMPYESINYKISTDTWPLIMRDEQKNYDRAMLTKGLLAAGSAGHDKAYQILRPFYDWYNNAKEYLPLMLLGSMGIQGSIAGPMVYHSPIGKPEDIQTNMKYYDMDWWLDALGEGLPEAAWRFTLNRPHNYLLTSICALFDIYKATGEERYLKACLGAWKIYHEYFQIPGGGISLCEHFECRPQTHKLTNLPNNIYETCGNVFWVDLNHRLLQLWPEKEVYAAHVEQSLYNIVFAAQGEDGTIRYFNQVNDGKFPTLCNNTCCEVQATAIYGMLPQYIYSHANDGVYINLFAESEYKGKVNDQDFKLAMNTKFPYGNNASLTVSLTAPAAMKIRLRVPGWLAGDFNLRINGKKTAKAVSGTYVTLDRTWSDGDVITWELPMKWKAEQYVGDTRIKGATRYAFSYGPMLMALKGPMMQDVFQAENENSVRLNMTPEMLLNKIRSTNTPCDFMIDGVPDYSFTPYFALQYGSFTCFPGLDKAKRGNMGNK</sequence>
<accession>A0ABZ0W5J1</accession>
<reference evidence="3 4" key="1">
    <citation type="submission" date="2023-12" db="EMBL/GenBank/DDBJ databases">
        <title>Genome sequencing and assembly of bacterial species from a model synthetic community.</title>
        <authorList>
            <person name="Hogle S.L."/>
        </authorList>
    </citation>
    <scope>NUCLEOTIDE SEQUENCE [LARGE SCALE GENOMIC DNA]</scope>
    <source>
        <strain evidence="3 4">HAMBI_3031</strain>
    </source>
</reference>
<name>A0ABZ0W5J1_9BACT</name>
<dbReference type="Gene3D" id="2.60.120.260">
    <property type="entry name" value="Galactose-binding domain-like"/>
    <property type="match status" value="2"/>
</dbReference>
<gene>
    <name evidence="3" type="ORF">U0035_00070</name>
</gene>
<dbReference type="InterPro" id="IPR012878">
    <property type="entry name" value="Beta-AFase-like_GH127_cat"/>
</dbReference>
<organism evidence="3 4">
    <name type="scientific">Niabella yanshanensis</name>
    <dbReference type="NCBI Taxonomy" id="577386"/>
    <lineage>
        <taxon>Bacteria</taxon>
        <taxon>Pseudomonadati</taxon>
        <taxon>Bacteroidota</taxon>
        <taxon>Chitinophagia</taxon>
        <taxon>Chitinophagales</taxon>
        <taxon>Chitinophagaceae</taxon>
        <taxon>Niabella</taxon>
    </lineage>
</organism>
<dbReference type="RefSeq" id="WP_114791286.1">
    <property type="nucleotide sequence ID" value="NZ_CP139960.1"/>
</dbReference>
<proteinExistence type="predicted"/>
<dbReference type="EMBL" id="CP139960">
    <property type="protein sequence ID" value="WQD38540.1"/>
    <property type="molecule type" value="Genomic_DNA"/>
</dbReference>
<evidence type="ECO:0000259" key="2">
    <source>
        <dbReference type="Pfam" id="PF20736"/>
    </source>
</evidence>
<dbReference type="GO" id="GO:0016787">
    <property type="term" value="F:hydrolase activity"/>
    <property type="evidence" value="ECO:0007669"/>
    <property type="project" value="UniProtKB-KW"/>
</dbReference>
<dbReference type="PANTHER" id="PTHR43465:SF2">
    <property type="entry name" value="DUF1680 DOMAIN PROTEIN (AFU_ORTHOLOGUE AFUA_1G08910)"/>
    <property type="match status" value="1"/>
</dbReference>
<keyword evidence="4" id="KW-1185">Reference proteome</keyword>
<dbReference type="SUPFAM" id="SSF48208">
    <property type="entry name" value="Six-hairpin glycosidases"/>
    <property type="match status" value="1"/>
</dbReference>
<dbReference type="PANTHER" id="PTHR43465">
    <property type="entry name" value="DUF1680 DOMAIN PROTEIN (AFU_ORTHOLOGUE AFUA_1G08910)"/>
    <property type="match status" value="1"/>
</dbReference>
<keyword evidence="3" id="KW-0378">Hydrolase</keyword>
<dbReference type="Proteomes" id="UP001325680">
    <property type="component" value="Chromosome"/>
</dbReference>
<evidence type="ECO:0000313" key="3">
    <source>
        <dbReference type="EMBL" id="WQD38540.1"/>
    </source>
</evidence>
<evidence type="ECO:0000259" key="1">
    <source>
        <dbReference type="Pfam" id="PF07944"/>
    </source>
</evidence>
<dbReference type="InterPro" id="IPR049174">
    <property type="entry name" value="Beta-AFase-like"/>
</dbReference>
<protein>
    <submittedName>
        <fullName evidence="3">Glycoside hydrolase family 127 protein</fullName>
    </submittedName>
</protein>